<dbReference type="Pfam" id="PF23007">
    <property type="entry name" value="DnaA_N-like_STI"/>
    <property type="match status" value="1"/>
</dbReference>
<dbReference type="AlphaFoldDB" id="A0A0K9NL35"/>
<evidence type="ECO:0000259" key="9">
    <source>
        <dbReference type="Pfam" id="PF23007"/>
    </source>
</evidence>
<evidence type="ECO:0000259" key="8">
    <source>
        <dbReference type="Pfam" id="PF22608"/>
    </source>
</evidence>
<dbReference type="Pfam" id="PF22608">
    <property type="entry name" value="DNAX_ATPase_lid"/>
    <property type="match status" value="1"/>
</dbReference>
<dbReference type="GO" id="GO:0005524">
    <property type="term" value="F:ATP binding"/>
    <property type="evidence" value="ECO:0007669"/>
    <property type="project" value="UniProtKB-KW"/>
</dbReference>
<dbReference type="GO" id="GO:0006281">
    <property type="term" value="P:DNA repair"/>
    <property type="evidence" value="ECO:0000318"/>
    <property type="project" value="GO_Central"/>
</dbReference>
<dbReference type="Pfam" id="PF13177">
    <property type="entry name" value="DNA_pol3_delta2"/>
    <property type="match status" value="1"/>
</dbReference>
<dbReference type="GO" id="GO:0046872">
    <property type="term" value="F:metal ion binding"/>
    <property type="evidence" value="ECO:0007669"/>
    <property type="project" value="UniProtKB-KW"/>
</dbReference>
<feature type="region of interest" description="Disordered" evidence="7">
    <location>
        <begin position="109"/>
        <end position="132"/>
    </location>
</feature>
<reference evidence="11" key="1">
    <citation type="journal article" date="2016" name="Nature">
        <title>The genome of the seagrass Zostera marina reveals angiosperm adaptation to the sea.</title>
        <authorList>
            <person name="Olsen J.L."/>
            <person name="Rouze P."/>
            <person name="Verhelst B."/>
            <person name="Lin Y.-C."/>
            <person name="Bayer T."/>
            <person name="Collen J."/>
            <person name="Dattolo E."/>
            <person name="De Paoli E."/>
            <person name="Dittami S."/>
            <person name="Maumus F."/>
            <person name="Michel G."/>
            <person name="Kersting A."/>
            <person name="Lauritano C."/>
            <person name="Lohaus R."/>
            <person name="Toepel M."/>
            <person name="Tonon T."/>
            <person name="Vanneste K."/>
            <person name="Amirebrahimi M."/>
            <person name="Brakel J."/>
            <person name="Bostroem C."/>
            <person name="Chovatia M."/>
            <person name="Grimwood J."/>
            <person name="Jenkins J.W."/>
            <person name="Jueterbock A."/>
            <person name="Mraz A."/>
            <person name="Stam W.T."/>
            <person name="Tice H."/>
            <person name="Bornberg-Bauer E."/>
            <person name="Green P.J."/>
            <person name="Pearson G.A."/>
            <person name="Procaccini G."/>
            <person name="Duarte C.M."/>
            <person name="Schmutz J."/>
            <person name="Reusch T.B.H."/>
            <person name="Van de Peer Y."/>
        </authorList>
    </citation>
    <scope>NUCLEOTIDE SEQUENCE [LARGE SCALE GENOMIC DNA]</scope>
    <source>
        <strain evidence="11">cv. Finnish</strain>
    </source>
</reference>
<feature type="domain" description="DNA polymerase III subunit gamma/tau helical lid" evidence="8">
    <location>
        <begin position="393"/>
        <end position="433"/>
    </location>
</feature>
<organism evidence="10 11">
    <name type="scientific">Zostera marina</name>
    <name type="common">Eelgrass</name>
    <dbReference type="NCBI Taxonomy" id="29655"/>
    <lineage>
        <taxon>Eukaryota</taxon>
        <taxon>Viridiplantae</taxon>
        <taxon>Streptophyta</taxon>
        <taxon>Embryophyta</taxon>
        <taxon>Tracheophyta</taxon>
        <taxon>Spermatophyta</taxon>
        <taxon>Magnoliopsida</taxon>
        <taxon>Liliopsida</taxon>
        <taxon>Zosteraceae</taxon>
        <taxon>Zostera</taxon>
    </lineage>
</organism>
<evidence type="ECO:0000256" key="6">
    <source>
        <dbReference type="ARBA" id="ARBA00023054"/>
    </source>
</evidence>
<dbReference type="InterPro" id="IPR027417">
    <property type="entry name" value="P-loop_NTPase"/>
</dbReference>
<evidence type="ECO:0000256" key="3">
    <source>
        <dbReference type="ARBA" id="ARBA00022741"/>
    </source>
</evidence>
<evidence type="ECO:0000256" key="2">
    <source>
        <dbReference type="ARBA" id="ARBA00022723"/>
    </source>
</evidence>
<dbReference type="FunFam" id="1.10.8.60:FF:000013">
    <property type="entry name" value="DNA polymerase III subunit gamma/tau"/>
    <property type="match status" value="1"/>
</dbReference>
<dbReference type="InterPro" id="IPR045085">
    <property type="entry name" value="HLD_clamp_pol_III_gamma_tau"/>
</dbReference>
<dbReference type="CDD" id="cd00009">
    <property type="entry name" value="AAA"/>
    <property type="match status" value="1"/>
</dbReference>
<dbReference type="GO" id="GO:0003887">
    <property type="term" value="F:DNA-directed DNA polymerase activity"/>
    <property type="evidence" value="ECO:0007669"/>
    <property type="project" value="InterPro"/>
</dbReference>
<protein>
    <submittedName>
        <fullName evidence="10">Protein STICHEL-like 2</fullName>
    </submittedName>
</protein>
<dbReference type="InterPro" id="IPR054506">
    <property type="entry name" value="DnaA_N-like_STI"/>
</dbReference>
<dbReference type="GO" id="GO:0003677">
    <property type="term" value="F:DNA binding"/>
    <property type="evidence" value="ECO:0007669"/>
    <property type="project" value="InterPro"/>
</dbReference>
<keyword evidence="5" id="KW-0067">ATP-binding</keyword>
<dbReference type="GO" id="GO:0009360">
    <property type="term" value="C:DNA polymerase III complex"/>
    <property type="evidence" value="ECO:0007669"/>
    <property type="project" value="InterPro"/>
</dbReference>
<evidence type="ECO:0000313" key="11">
    <source>
        <dbReference type="Proteomes" id="UP000036987"/>
    </source>
</evidence>
<dbReference type="PANTHER" id="PTHR11669">
    <property type="entry name" value="REPLICATION FACTOR C / DNA POLYMERASE III GAMMA-TAU SUBUNIT"/>
    <property type="match status" value="1"/>
</dbReference>
<comment type="similarity">
    <text evidence="1">Belongs to the DnaX/STICHEL family.</text>
</comment>
<keyword evidence="2" id="KW-0479">Metal-binding</keyword>
<sequence>MASDGRRHSVDIPLSKALTTLQRVRSLRDPSTISNSKFPTSGNWDSSVSCNGSVLDFKDASSDLRKCRSSTRRGREASDGSLSIDGDRLCKPTWVSNRNDIYDDVEGEDHLCPSSLSEEEEEAQTNRSSNGLSIFRTENVNASQADDNQSGCGLSSCWSRTPRFRGCGGGGVRGGGYSDFEDQEHLLLSSEGRRVLEPATYRETSTLCLDTPRSLTQKYRPKSFDELAGQYVVAQSLTNVISKGKISPIYIFHGPRGTGKTSMARVFAAALNCLSLEVNKPCGFCRECVFLFSGRSRDVKELDCSSLNKKDKIKPLLKSASRAPYSSSFKIFIIDQCEFLEEHAWPAVLNCIEEIPSRRVVFIMVTSELGKLPHSTASGYPRYHFPKIKDADIVCRLQRICVEEVLEFDNDGLDCIASKSNGSLRDAETMLDQLSLVGKRITAHLVYELIGVVSDDELIDLLNLAFSSDTSNTVRRARELMSSKVDPMQLVSQLANLIMDILSGRFQSGTSDVARIFFDTHTLSEVGLQKLRQALKILSETEKQLKTTKNQVTWLTAALLQFGSQEPSTLLDMDDPRNFLKTGSCLRDDGLCCTVSPKESSRESNISKISKLPDGHCDCSRKLESIWRRTTERCQKNSLKNLLIKEGKLSSIYVGQGVAIAEIQISSRTRVSKAERSWKQIASSLQYVLGCNVEIRINHFPFKKASHIKKPSFTFLSCSRRRHQLSDCETEVASTRIEGSVQTYSTDHIQSMSSPVTQLSVTQPMDAPRFSYSKEAFAIRDIDGNTLSSAPPMANRHSCTIKGCSMCSEGLKNVFEDENNSINQPCCFPLVRQKVPASVTVRKIQSGMERQLHHDGLEPCSIPYKASSLERCFCSKKSCVLCSKSSTQTMYNSGDGNGDDLSTRDGNRISNWHCWGGSKSSISKAWQSMQLNRRRRCHSIGWLPPCLSSKKSLKTIAVEEQASAA</sequence>
<proteinExistence type="inferred from homology"/>
<comment type="caution">
    <text evidence="10">The sequence shown here is derived from an EMBL/GenBank/DDBJ whole genome shotgun (WGS) entry which is preliminary data.</text>
</comment>
<dbReference type="Gene3D" id="3.40.50.300">
    <property type="entry name" value="P-loop containing nucleotide triphosphate hydrolases"/>
    <property type="match status" value="1"/>
</dbReference>
<feature type="domain" description="STICHEL DnaA-N-like alpha-beta" evidence="9">
    <location>
        <begin position="616"/>
        <end position="698"/>
    </location>
</feature>
<dbReference type="NCBIfam" id="TIGR02397">
    <property type="entry name" value="dnaX_nterm"/>
    <property type="match status" value="1"/>
</dbReference>
<dbReference type="GO" id="GO:0005663">
    <property type="term" value="C:DNA replication factor C complex"/>
    <property type="evidence" value="ECO:0000318"/>
    <property type="project" value="GO_Central"/>
</dbReference>
<evidence type="ECO:0000256" key="1">
    <source>
        <dbReference type="ARBA" id="ARBA00006360"/>
    </source>
</evidence>
<dbReference type="OrthoDB" id="1899087at2759"/>
<dbReference type="OMA" id="IAESNDM"/>
<gene>
    <name evidence="10" type="ORF">ZOSMA_87G00740</name>
</gene>
<dbReference type="InterPro" id="IPR050238">
    <property type="entry name" value="DNA_Rep/Repair_Clamp_Loader"/>
</dbReference>
<keyword evidence="11" id="KW-1185">Reference proteome</keyword>
<evidence type="ECO:0000256" key="5">
    <source>
        <dbReference type="ARBA" id="ARBA00022840"/>
    </source>
</evidence>
<evidence type="ECO:0000313" key="10">
    <source>
        <dbReference type="EMBL" id="KMZ57328.1"/>
    </source>
</evidence>
<dbReference type="PANTHER" id="PTHR11669:SF0">
    <property type="entry name" value="PROTEIN STICHEL-LIKE 2"/>
    <property type="match status" value="1"/>
</dbReference>
<dbReference type="CDD" id="cd18137">
    <property type="entry name" value="HLD_clamp_pol_III_gamma_tau"/>
    <property type="match status" value="1"/>
</dbReference>
<dbReference type="InterPro" id="IPR008921">
    <property type="entry name" value="DNA_pol3_clamp-load_cplx_C"/>
</dbReference>
<dbReference type="GO" id="GO:0006261">
    <property type="term" value="P:DNA-templated DNA replication"/>
    <property type="evidence" value="ECO:0000318"/>
    <property type="project" value="GO_Central"/>
</dbReference>
<dbReference type="SUPFAM" id="SSF48019">
    <property type="entry name" value="post-AAA+ oligomerization domain-like"/>
    <property type="match status" value="1"/>
</dbReference>
<name>A0A0K9NL35_ZOSMR</name>
<keyword evidence="4" id="KW-0862">Zinc</keyword>
<dbReference type="InterPro" id="IPR012763">
    <property type="entry name" value="DNA_pol_III_sug/sutau_N"/>
</dbReference>
<dbReference type="Proteomes" id="UP000036987">
    <property type="component" value="Unassembled WGS sequence"/>
</dbReference>
<dbReference type="EMBL" id="LFYR01002091">
    <property type="protein sequence ID" value="KMZ57328.1"/>
    <property type="molecule type" value="Genomic_DNA"/>
</dbReference>
<keyword evidence="6" id="KW-0175">Coiled coil</keyword>
<dbReference type="STRING" id="29655.A0A0K9NL35"/>
<evidence type="ECO:0000256" key="4">
    <source>
        <dbReference type="ARBA" id="ARBA00022833"/>
    </source>
</evidence>
<dbReference type="SUPFAM" id="SSF52540">
    <property type="entry name" value="P-loop containing nucleoside triphosphate hydrolases"/>
    <property type="match status" value="1"/>
</dbReference>
<dbReference type="Gene3D" id="1.10.8.60">
    <property type="match status" value="1"/>
</dbReference>
<accession>A0A0K9NL35</accession>
<evidence type="ECO:0000256" key="7">
    <source>
        <dbReference type="SAM" id="MobiDB-lite"/>
    </source>
</evidence>
<keyword evidence="3" id="KW-0547">Nucleotide-binding</keyword>